<dbReference type="GO" id="GO:0019706">
    <property type="term" value="F:protein-cysteine S-palmitoyltransferase activity"/>
    <property type="evidence" value="ECO:0007669"/>
    <property type="project" value="UniProtKB-EC"/>
</dbReference>
<comment type="caution">
    <text evidence="10">The sequence shown here is derived from an EMBL/GenBank/DDBJ whole genome shotgun (WGS) entry which is preliminary data.</text>
</comment>
<dbReference type="PROSITE" id="PS50216">
    <property type="entry name" value="DHHC"/>
    <property type="match status" value="1"/>
</dbReference>
<feature type="domain" description="Palmitoyltransferase DHHC" evidence="9">
    <location>
        <begin position="326"/>
        <end position="430"/>
    </location>
</feature>
<dbReference type="PANTHER" id="PTHR12246">
    <property type="entry name" value="PALMITOYLTRANSFERASE ZDHHC16"/>
    <property type="match status" value="1"/>
</dbReference>
<comment type="catalytic activity">
    <reaction evidence="8">
        <text>L-cysteinyl-[protein] + hexadecanoyl-CoA = S-hexadecanoyl-L-cysteinyl-[protein] + CoA</text>
        <dbReference type="Rhea" id="RHEA:36683"/>
        <dbReference type="Rhea" id="RHEA-COMP:10131"/>
        <dbReference type="Rhea" id="RHEA-COMP:11032"/>
        <dbReference type="ChEBI" id="CHEBI:29950"/>
        <dbReference type="ChEBI" id="CHEBI:57287"/>
        <dbReference type="ChEBI" id="CHEBI:57379"/>
        <dbReference type="ChEBI" id="CHEBI:74151"/>
        <dbReference type="EC" id="2.3.1.225"/>
    </reaction>
</comment>
<dbReference type="EMBL" id="JAEHOE010000001">
    <property type="protein sequence ID" value="KAG2501936.1"/>
    <property type="molecule type" value="Genomic_DNA"/>
</dbReference>
<comment type="domain">
    <text evidence="8">The DHHC domain is required for palmitoyltransferase activity.</text>
</comment>
<evidence type="ECO:0000259" key="9">
    <source>
        <dbReference type="Pfam" id="PF01529"/>
    </source>
</evidence>
<gene>
    <name evidence="10" type="ORF">HYH03_000434</name>
</gene>
<feature type="transmembrane region" description="Helical" evidence="8">
    <location>
        <begin position="147"/>
        <end position="171"/>
    </location>
</feature>
<evidence type="ECO:0000256" key="3">
    <source>
        <dbReference type="ARBA" id="ARBA00022679"/>
    </source>
</evidence>
<keyword evidence="7 8" id="KW-0012">Acyltransferase</keyword>
<dbReference type="EC" id="2.3.1.225" evidence="8"/>
<dbReference type="InterPro" id="IPR039859">
    <property type="entry name" value="PFA4/ZDH16/20/ERF2-like"/>
</dbReference>
<keyword evidence="4 8" id="KW-0812">Transmembrane</keyword>
<evidence type="ECO:0000313" key="11">
    <source>
        <dbReference type="Proteomes" id="UP000612055"/>
    </source>
</evidence>
<evidence type="ECO:0000256" key="7">
    <source>
        <dbReference type="ARBA" id="ARBA00023315"/>
    </source>
</evidence>
<dbReference type="GO" id="GO:0016020">
    <property type="term" value="C:membrane"/>
    <property type="evidence" value="ECO:0007669"/>
    <property type="project" value="UniProtKB-SubCell"/>
</dbReference>
<accession>A0A835YJ73</accession>
<organism evidence="10 11">
    <name type="scientific">Edaphochlamys debaryana</name>
    <dbReference type="NCBI Taxonomy" id="47281"/>
    <lineage>
        <taxon>Eukaryota</taxon>
        <taxon>Viridiplantae</taxon>
        <taxon>Chlorophyta</taxon>
        <taxon>core chlorophytes</taxon>
        <taxon>Chlorophyceae</taxon>
        <taxon>CS clade</taxon>
        <taxon>Chlamydomonadales</taxon>
        <taxon>Chlamydomonadales incertae sedis</taxon>
        <taxon>Edaphochlamys</taxon>
    </lineage>
</organism>
<feature type="transmembrane region" description="Helical" evidence="8">
    <location>
        <begin position="332"/>
        <end position="356"/>
    </location>
</feature>
<evidence type="ECO:0000256" key="1">
    <source>
        <dbReference type="ARBA" id="ARBA00004141"/>
    </source>
</evidence>
<proteinExistence type="inferred from homology"/>
<feature type="transmembrane region" description="Helical" evidence="8">
    <location>
        <begin position="12"/>
        <end position="45"/>
    </location>
</feature>
<keyword evidence="3 8" id="KW-0808">Transferase</keyword>
<feature type="domain" description="Palmitoyltransferase DHHC" evidence="9">
    <location>
        <begin position="102"/>
        <end position="245"/>
    </location>
</feature>
<feature type="transmembrane region" description="Helical" evidence="8">
    <location>
        <begin position="202"/>
        <end position="229"/>
    </location>
</feature>
<dbReference type="AlphaFoldDB" id="A0A835YJ73"/>
<keyword evidence="5 8" id="KW-1133">Transmembrane helix</keyword>
<evidence type="ECO:0000256" key="6">
    <source>
        <dbReference type="ARBA" id="ARBA00023136"/>
    </source>
</evidence>
<evidence type="ECO:0000256" key="8">
    <source>
        <dbReference type="RuleBase" id="RU079119"/>
    </source>
</evidence>
<protein>
    <recommendedName>
        <fullName evidence="8">S-acyltransferase</fullName>
        <ecNumber evidence="8">2.3.1.225</ecNumber>
    </recommendedName>
    <alternativeName>
        <fullName evidence="8">Palmitoyltransferase</fullName>
    </alternativeName>
</protein>
<reference evidence="10" key="1">
    <citation type="journal article" date="2020" name="bioRxiv">
        <title>Comparative genomics of Chlamydomonas.</title>
        <authorList>
            <person name="Craig R.J."/>
            <person name="Hasan A.R."/>
            <person name="Ness R.W."/>
            <person name="Keightley P.D."/>
        </authorList>
    </citation>
    <scope>NUCLEOTIDE SEQUENCE</scope>
    <source>
        <strain evidence="10">CCAP 11/70</strain>
    </source>
</reference>
<dbReference type="Pfam" id="PF01529">
    <property type="entry name" value="DHHC"/>
    <property type="match status" value="2"/>
</dbReference>
<evidence type="ECO:0000313" key="10">
    <source>
        <dbReference type="EMBL" id="KAG2501936.1"/>
    </source>
</evidence>
<keyword evidence="11" id="KW-1185">Reference proteome</keyword>
<comment type="subcellular location">
    <subcellularLocation>
        <location evidence="1">Membrane</location>
        <topology evidence="1">Multi-pass membrane protein</topology>
    </subcellularLocation>
</comment>
<dbReference type="Proteomes" id="UP000612055">
    <property type="component" value="Unassembled WGS sequence"/>
</dbReference>
<dbReference type="OrthoDB" id="331948at2759"/>
<sequence length="507" mass="55354">MGDVEESPRCLLLLGNINLVVLGVLGVFGYLYYVSVFCVIVPWLSYSVPGITNMGVLTITTGVSLYCFLYCVLLDAGRTPPDYQPDQEGSSVLEVKRKGGAPRFCQKCNQFKPPRCHHCRKCQRCVLRMDHHCPWTNNCIGHANYRAFFIFLIYVNAALMHVVGLLGAHALHMLQTSHANRVLRTGPQGKPVQLGAGWGESLWLWTVLQIAAFMLALPLAIGLLLLFVWHVQLVMANKTTIEYQEGVTASINAAASGVPLAQLHQHPYDLGLYANLVQIFGPNPASWLVPPCAPMPGGLAYPTKWDVPANADDEARRLGLTKLVPGHANYRAFFIFLIYVNAALMHVVGLLGAHALHMLQTSHANRVLRTGPQGKPVQLGAGWGESLWLWTVLQIAAFMLALPLAIGLLLLFVSHVQLVMANKTTIEYQEGVTASINAASSGVPVAQLHQHPYDLGLYANLVQIFGPNPASWLVPPCAPMPGGLAYLTKWDVPANADDEARRLGLTS</sequence>
<name>A0A835YJ73_9CHLO</name>
<feature type="transmembrane region" description="Helical" evidence="8">
    <location>
        <begin position="387"/>
        <end position="413"/>
    </location>
</feature>
<feature type="transmembrane region" description="Helical" evidence="8">
    <location>
        <begin position="51"/>
        <end position="73"/>
    </location>
</feature>
<evidence type="ECO:0000256" key="4">
    <source>
        <dbReference type="ARBA" id="ARBA00022692"/>
    </source>
</evidence>
<evidence type="ECO:0000256" key="2">
    <source>
        <dbReference type="ARBA" id="ARBA00008574"/>
    </source>
</evidence>
<comment type="similarity">
    <text evidence="2 8">Belongs to the DHHC palmitoyltransferase family.</text>
</comment>
<keyword evidence="6 8" id="KW-0472">Membrane</keyword>
<evidence type="ECO:0000256" key="5">
    <source>
        <dbReference type="ARBA" id="ARBA00022989"/>
    </source>
</evidence>
<dbReference type="InterPro" id="IPR001594">
    <property type="entry name" value="Palmitoyltrfase_DHHC"/>
</dbReference>